<accession>B8BV80</accession>
<feature type="region of interest" description="Disordered" evidence="1">
    <location>
        <begin position="819"/>
        <end position="890"/>
    </location>
</feature>
<organism evidence="2 3">
    <name type="scientific">Thalassiosira pseudonana</name>
    <name type="common">Marine diatom</name>
    <name type="synonym">Cyclotella nana</name>
    <dbReference type="NCBI Taxonomy" id="35128"/>
    <lineage>
        <taxon>Eukaryota</taxon>
        <taxon>Sar</taxon>
        <taxon>Stramenopiles</taxon>
        <taxon>Ochrophyta</taxon>
        <taxon>Bacillariophyta</taxon>
        <taxon>Coscinodiscophyceae</taxon>
        <taxon>Thalassiosirophycidae</taxon>
        <taxon>Thalassiosirales</taxon>
        <taxon>Thalassiosiraceae</taxon>
        <taxon>Thalassiosira</taxon>
    </lineage>
</organism>
<feature type="region of interest" description="Disordered" evidence="1">
    <location>
        <begin position="213"/>
        <end position="274"/>
    </location>
</feature>
<dbReference type="KEGG" id="tps:THAPSDRAFT_21425"/>
<dbReference type="eggNOG" id="ENOG502SRJW">
    <property type="taxonomic scope" value="Eukaryota"/>
</dbReference>
<evidence type="ECO:0000256" key="1">
    <source>
        <dbReference type="SAM" id="MobiDB-lite"/>
    </source>
</evidence>
<dbReference type="InterPro" id="IPR023393">
    <property type="entry name" value="START-like_dom_sf"/>
</dbReference>
<protein>
    <submittedName>
        <fullName evidence="2">Uncharacterized protein</fullName>
    </submittedName>
</protein>
<feature type="region of interest" description="Disordered" evidence="1">
    <location>
        <begin position="622"/>
        <end position="658"/>
    </location>
</feature>
<dbReference type="Proteomes" id="UP000001449">
    <property type="component" value="Chromosome 2"/>
</dbReference>
<feature type="compositionally biased region" description="Basic residues" evidence="1">
    <location>
        <begin position="246"/>
        <end position="265"/>
    </location>
</feature>
<feature type="compositionally biased region" description="Low complexity" evidence="1">
    <location>
        <begin position="624"/>
        <end position="652"/>
    </location>
</feature>
<feature type="region of interest" description="Disordered" evidence="1">
    <location>
        <begin position="582"/>
        <end position="607"/>
    </location>
</feature>
<proteinExistence type="predicted"/>
<feature type="compositionally biased region" description="Basic residues" evidence="1">
    <location>
        <begin position="215"/>
        <end position="232"/>
    </location>
</feature>
<dbReference type="AlphaFoldDB" id="B8BV80"/>
<dbReference type="Gene3D" id="3.30.530.20">
    <property type="match status" value="1"/>
</dbReference>
<evidence type="ECO:0000313" key="2">
    <source>
        <dbReference type="EMBL" id="EED95413.1"/>
    </source>
</evidence>
<feature type="compositionally biased region" description="Acidic residues" evidence="1">
    <location>
        <begin position="343"/>
        <end position="363"/>
    </location>
</feature>
<keyword evidence="3" id="KW-1185">Reference proteome</keyword>
<dbReference type="RefSeq" id="XP_002287970.1">
    <property type="nucleotide sequence ID" value="XM_002287934.1"/>
</dbReference>
<feature type="compositionally biased region" description="Polar residues" evidence="1">
    <location>
        <begin position="858"/>
        <end position="872"/>
    </location>
</feature>
<name>B8BV80_THAPS</name>
<reference evidence="2 3" key="2">
    <citation type="journal article" date="2008" name="Nature">
        <title>The Phaeodactylum genome reveals the evolutionary history of diatom genomes.</title>
        <authorList>
            <person name="Bowler C."/>
            <person name="Allen A.E."/>
            <person name="Badger J.H."/>
            <person name="Grimwood J."/>
            <person name="Jabbari K."/>
            <person name="Kuo A."/>
            <person name="Maheswari U."/>
            <person name="Martens C."/>
            <person name="Maumus F."/>
            <person name="Otillar R.P."/>
            <person name="Rayko E."/>
            <person name="Salamov A."/>
            <person name="Vandepoele K."/>
            <person name="Beszteri B."/>
            <person name="Gruber A."/>
            <person name="Heijde M."/>
            <person name="Katinka M."/>
            <person name="Mock T."/>
            <person name="Valentin K."/>
            <person name="Verret F."/>
            <person name="Berges J.A."/>
            <person name="Brownlee C."/>
            <person name="Cadoret J.P."/>
            <person name="Chiovitti A."/>
            <person name="Choi C.J."/>
            <person name="Coesel S."/>
            <person name="De Martino A."/>
            <person name="Detter J.C."/>
            <person name="Durkin C."/>
            <person name="Falciatore A."/>
            <person name="Fournet J."/>
            <person name="Haruta M."/>
            <person name="Huysman M.J."/>
            <person name="Jenkins B.D."/>
            <person name="Jiroutova K."/>
            <person name="Jorgensen R.E."/>
            <person name="Joubert Y."/>
            <person name="Kaplan A."/>
            <person name="Kroger N."/>
            <person name="Kroth P.G."/>
            <person name="La Roche J."/>
            <person name="Lindquist E."/>
            <person name="Lommer M."/>
            <person name="Martin-Jezequel V."/>
            <person name="Lopez P.J."/>
            <person name="Lucas S."/>
            <person name="Mangogna M."/>
            <person name="McGinnis K."/>
            <person name="Medlin L.K."/>
            <person name="Montsant A."/>
            <person name="Oudot-Le Secq M.P."/>
            <person name="Napoli C."/>
            <person name="Obornik M."/>
            <person name="Parker M.S."/>
            <person name="Petit J.L."/>
            <person name="Porcel B.M."/>
            <person name="Poulsen N."/>
            <person name="Robison M."/>
            <person name="Rychlewski L."/>
            <person name="Rynearson T.A."/>
            <person name="Schmutz J."/>
            <person name="Shapiro H."/>
            <person name="Siaut M."/>
            <person name="Stanley M."/>
            <person name="Sussman M.R."/>
            <person name="Taylor A.R."/>
            <person name="Vardi A."/>
            <person name="von Dassow P."/>
            <person name="Vyverman W."/>
            <person name="Willis A."/>
            <person name="Wyrwicz L.S."/>
            <person name="Rokhsar D.S."/>
            <person name="Weissenbach J."/>
            <person name="Armbrust E.V."/>
            <person name="Green B.R."/>
            <person name="Van de Peer Y."/>
            <person name="Grigoriev I.V."/>
        </authorList>
    </citation>
    <scope>NUCLEOTIDE SEQUENCE [LARGE SCALE GENOMIC DNA]</scope>
    <source>
        <strain evidence="2 3">CCMP1335</strain>
    </source>
</reference>
<dbReference type="HOGENOM" id="CLU_272205_0_0_1"/>
<dbReference type="SUPFAM" id="SSF55961">
    <property type="entry name" value="Bet v1-like"/>
    <property type="match status" value="1"/>
</dbReference>
<reference evidence="2 3" key="1">
    <citation type="journal article" date="2004" name="Science">
        <title>The genome of the diatom Thalassiosira pseudonana: ecology, evolution, and metabolism.</title>
        <authorList>
            <person name="Armbrust E.V."/>
            <person name="Berges J.A."/>
            <person name="Bowler C."/>
            <person name="Green B.R."/>
            <person name="Martinez D."/>
            <person name="Putnam N.H."/>
            <person name="Zhou S."/>
            <person name="Allen A.E."/>
            <person name="Apt K.E."/>
            <person name="Bechner M."/>
            <person name="Brzezinski M.A."/>
            <person name="Chaal B.K."/>
            <person name="Chiovitti A."/>
            <person name="Davis A.K."/>
            <person name="Demarest M.S."/>
            <person name="Detter J.C."/>
            <person name="Glavina T."/>
            <person name="Goodstein D."/>
            <person name="Hadi M.Z."/>
            <person name="Hellsten U."/>
            <person name="Hildebrand M."/>
            <person name="Jenkins B.D."/>
            <person name="Jurka J."/>
            <person name="Kapitonov V.V."/>
            <person name="Kroger N."/>
            <person name="Lau W.W."/>
            <person name="Lane T.W."/>
            <person name="Larimer F.W."/>
            <person name="Lippmeier J.C."/>
            <person name="Lucas S."/>
            <person name="Medina M."/>
            <person name="Montsant A."/>
            <person name="Obornik M."/>
            <person name="Parker M.S."/>
            <person name="Palenik B."/>
            <person name="Pazour G.J."/>
            <person name="Richardson P.M."/>
            <person name="Rynearson T.A."/>
            <person name="Saito M.A."/>
            <person name="Schwartz D.C."/>
            <person name="Thamatrakoln K."/>
            <person name="Valentin K."/>
            <person name="Vardi A."/>
            <person name="Wilkerson F.P."/>
            <person name="Rokhsar D.S."/>
        </authorList>
    </citation>
    <scope>NUCLEOTIDE SEQUENCE [LARGE SCALE GENOMIC DNA]</scope>
    <source>
        <strain evidence="2 3">CCMP1335</strain>
    </source>
</reference>
<dbReference type="PaxDb" id="35128-Thaps21425"/>
<evidence type="ECO:0000313" key="3">
    <source>
        <dbReference type="Proteomes" id="UP000001449"/>
    </source>
</evidence>
<dbReference type="GeneID" id="7452292"/>
<dbReference type="EMBL" id="CM000639">
    <property type="protein sequence ID" value="EED95413.1"/>
    <property type="molecule type" value="Genomic_DNA"/>
</dbReference>
<dbReference type="Gene3D" id="2.30.30.140">
    <property type="match status" value="1"/>
</dbReference>
<sequence>MATLQRPTPSTLEEWEHFPTVNDDTAQCRLARAMGYPPGWRVVRTLVSVPIPVHLAKKMREGGANVVSLSCDGGGSVNTITAVQDRIYAGDPTTQPDGYYNHTAALAASCKLPWRPQYDDVIHDNNDDDFDDKEYCTTSHKNKGGQLKGREPKFEEGDIVEVLYVEDEDDDEEESEWYEATVIKRSEYEDDIRYTVHYHADDAVQKNVREINIRPTHKTKAKNKAKASKKKASAVFDDDDITAAPPKKKGGRPPGSKNKKSRAKKSYTPTSDELELAEECGLPTGWAAKKVPIKRGGFDWTICSPDGTQYKTKKKAFEVAGVEMPTQPRGKKGGRPKKRNLEEIEEEEFENGGMESEDVDEGDPPWRTDGHEFLSRKVRWAPPSEDGEPNEPSVGTVTGWIAATDVDSEGNPGFVSGTTGEPATLFHAVFDTFEQDFEEWELTSIFVEYEGMPDEGEEIQAVKKDSNVYENIKVDPLLVALFDLPVDTIKPILPQQKFSHTSSSVVTAARGSRFAIPRNSGGVSTSPRIRANGHVEEDLDVETDNTSVLQGETISLTDEEFSDANSYFPIVQPAPYLINTGGCGVHDDDSPNNNNDSSATKKKKKIRSTFKSLKKLVGRKGKSKFSGSSVTSSFDEDSGITSSPTVRSSDVSSNKDIPSSVIGVTTELTLHIEEQLPLLHSKIGRIRGHIQSLENTLTATRNELARTHQHLHSASMDLANLQRAALEADMGLSRLSQHHRQDTGRMSAFCFSEGEGSYRSMRSISSERLHYFTPTNSMIDGEESDLSACYTPRSTASFESFASINEGINQPFLEEAPAGRTVDVDATPLTKNSGTKKGRPRKLDAISGALTFDPRADTPSTAASTHEGSNADQVVRSDNEADDEDGNQRERKVAFYKQQSFIRTHDLGLSGGFDNSPLAPLNGNGLSKVVDALFETGLQSAMDESDRWTPVRDTEKILSKRSKMDPDDIEQPIGNWPNAANGTDVLVWSAQCAHDGHGSQYPMVKARGLVPTSALKLVELLLDSNRVKSYNKMSLGRTDEHCFFTKGVDSTDICPTTGIQGELKIVHSKSQPPVIRKPVELHLLLHARRLHAEGEAAKYITIGRSVWETAEGTAKAVDSSATRCEMLLSANMIRELENTSSGEKWCEITTITHAVSPGIPMALGRRVGLAAAANYVRDIRAVFEKYEV</sequence>
<feature type="compositionally biased region" description="Basic residues" evidence="1">
    <location>
        <begin position="329"/>
        <end position="338"/>
    </location>
</feature>
<dbReference type="InParanoid" id="B8BV80"/>
<feature type="region of interest" description="Disordered" evidence="1">
    <location>
        <begin position="325"/>
        <end position="370"/>
    </location>
</feature>
<gene>
    <name evidence="2" type="ORF">THAPSDRAFT_21425</name>
</gene>